<name>A0A2P2QYA5_RHIMU</name>
<proteinExistence type="predicted"/>
<dbReference type="AlphaFoldDB" id="A0A2P2QYA5"/>
<dbReference type="EMBL" id="GGEC01091484">
    <property type="protein sequence ID" value="MBX71968.1"/>
    <property type="molecule type" value="Transcribed_RNA"/>
</dbReference>
<organism evidence="1">
    <name type="scientific">Rhizophora mucronata</name>
    <name type="common">Asiatic mangrove</name>
    <dbReference type="NCBI Taxonomy" id="61149"/>
    <lineage>
        <taxon>Eukaryota</taxon>
        <taxon>Viridiplantae</taxon>
        <taxon>Streptophyta</taxon>
        <taxon>Embryophyta</taxon>
        <taxon>Tracheophyta</taxon>
        <taxon>Spermatophyta</taxon>
        <taxon>Magnoliopsida</taxon>
        <taxon>eudicotyledons</taxon>
        <taxon>Gunneridae</taxon>
        <taxon>Pentapetalae</taxon>
        <taxon>rosids</taxon>
        <taxon>fabids</taxon>
        <taxon>Malpighiales</taxon>
        <taxon>Rhizophoraceae</taxon>
        <taxon>Rhizophora</taxon>
    </lineage>
</organism>
<protein>
    <submittedName>
        <fullName evidence="1">Uncharacterized protein</fullName>
    </submittedName>
</protein>
<sequence length="21" mass="2460">MFIKVIELANLSLSHLKLSFR</sequence>
<evidence type="ECO:0000313" key="1">
    <source>
        <dbReference type="EMBL" id="MBX71968.1"/>
    </source>
</evidence>
<reference evidence="1" key="1">
    <citation type="submission" date="2018-02" db="EMBL/GenBank/DDBJ databases">
        <title>Rhizophora mucronata_Transcriptome.</title>
        <authorList>
            <person name="Meera S.P."/>
            <person name="Sreeshan A."/>
            <person name="Augustine A."/>
        </authorList>
    </citation>
    <scope>NUCLEOTIDE SEQUENCE</scope>
    <source>
        <tissue evidence="1">Leaf</tissue>
    </source>
</reference>
<accession>A0A2P2QYA5</accession>